<dbReference type="AlphaFoldDB" id="A0A9P6FYD1"/>
<accession>A0A9P6FYD1</accession>
<dbReference type="Proteomes" id="UP000780801">
    <property type="component" value="Unassembled WGS sequence"/>
</dbReference>
<feature type="region of interest" description="Disordered" evidence="1">
    <location>
        <begin position="125"/>
        <end position="147"/>
    </location>
</feature>
<protein>
    <submittedName>
        <fullName evidence="3">Uncharacterized protein</fullName>
    </submittedName>
</protein>
<keyword evidence="2" id="KW-0812">Transmembrane</keyword>
<evidence type="ECO:0000256" key="1">
    <source>
        <dbReference type="SAM" id="MobiDB-lite"/>
    </source>
</evidence>
<dbReference type="OrthoDB" id="2449376at2759"/>
<dbReference type="EMBL" id="JAABOA010000601">
    <property type="protein sequence ID" value="KAF9583754.1"/>
    <property type="molecule type" value="Genomic_DNA"/>
</dbReference>
<reference evidence="3" key="1">
    <citation type="journal article" date="2020" name="Fungal Divers.">
        <title>Resolving the Mortierellaceae phylogeny through synthesis of multi-gene phylogenetics and phylogenomics.</title>
        <authorList>
            <person name="Vandepol N."/>
            <person name="Liber J."/>
            <person name="Desiro A."/>
            <person name="Na H."/>
            <person name="Kennedy M."/>
            <person name="Barry K."/>
            <person name="Grigoriev I.V."/>
            <person name="Miller A.N."/>
            <person name="O'Donnell K."/>
            <person name="Stajich J.E."/>
            <person name="Bonito G."/>
        </authorList>
    </citation>
    <scope>NUCLEOTIDE SEQUENCE</scope>
    <source>
        <strain evidence="3">KOD1015</strain>
    </source>
</reference>
<feature type="transmembrane region" description="Helical" evidence="2">
    <location>
        <begin position="31"/>
        <end position="52"/>
    </location>
</feature>
<gene>
    <name evidence="3" type="ORF">BGW38_008650</name>
</gene>
<comment type="caution">
    <text evidence="3">The sequence shown here is derived from an EMBL/GenBank/DDBJ whole genome shotgun (WGS) entry which is preliminary data.</text>
</comment>
<evidence type="ECO:0000313" key="4">
    <source>
        <dbReference type="Proteomes" id="UP000780801"/>
    </source>
</evidence>
<sequence>MTAAAPPSAADYSNSNSASTSAMSTIETSSVTIAVLCIAFLIGIVYFSKVVISRRRDRRLSKNSDIEGPPTYFSHLQDLQVHVDPNRPRVFTNCGGRLVPVQSPTPAVIRGETFYIATPRTHSRSGSTVSIRTGDSFAAPPRNTTTQGTTTLAMSGISNATPIIPSNLSVSTTSMSSEAQPPAYEDLSPRLDNAGALVFASAPAPAASL</sequence>
<evidence type="ECO:0000256" key="2">
    <source>
        <dbReference type="SAM" id="Phobius"/>
    </source>
</evidence>
<organism evidence="3 4">
    <name type="scientific">Lunasporangiospora selenospora</name>
    <dbReference type="NCBI Taxonomy" id="979761"/>
    <lineage>
        <taxon>Eukaryota</taxon>
        <taxon>Fungi</taxon>
        <taxon>Fungi incertae sedis</taxon>
        <taxon>Mucoromycota</taxon>
        <taxon>Mortierellomycotina</taxon>
        <taxon>Mortierellomycetes</taxon>
        <taxon>Mortierellales</taxon>
        <taxon>Mortierellaceae</taxon>
        <taxon>Lunasporangiospora</taxon>
    </lineage>
</organism>
<proteinExistence type="predicted"/>
<keyword evidence="2" id="KW-1133">Transmembrane helix</keyword>
<keyword evidence="2" id="KW-0472">Membrane</keyword>
<keyword evidence="4" id="KW-1185">Reference proteome</keyword>
<name>A0A9P6FYD1_9FUNG</name>
<evidence type="ECO:0000313" key="3">
    <source>
        <dbReference type="EMBL" id="KAF9583754.1"/>
    </source>
</evidence>